<organism evidence="2 3">
    <name type="scientific">Helicobacter didelphidarum</name>
    <dbReference type="NCBI Taxonomy" id="2040648"/>
    <lineage>
        <taxon>Bacteria</taxon>
        <taxon>Pseudomonadati</taxon>
        <taxon>Campylobacterota</taxon>
        <taxon>Epsilonproteobacteria</taxon>
        <taxon>Campylobacterales</taxon>
        <taxon>Helicobacteraceae</taxon>
        <taxon>Helicobacter</taxon>
    </lineage>
</organism>
<evidence type="ECO:0000256" key="1">
    <source>
        <dbReference type="SAM" id="MobiDB-lite"/>
    </source>
</evidence>
<dbReference type="EMBL" id="NXLQ01000035">
    <property type="protein sequence ID" value="RDU62107.1"/>
    <property type="molecule type" value="Genomic_DNA"/>
</dbReference>
<evidence type="ECO:0000313" key="2">
    <source>
        <dbReference type="EMBL" id="RDU62107.1"/>
    </source>
</evidence>
<accession>A0A3D8IAE5</accession>
<dbReference type="Proteomes" id="UP000256379">
    <property type="component" value="Unassembled WGS sequence"/>
</dbReference>
<sequence length="292" mass="34135">MAKQQKRDWYQGKSLFDYMQEETEYNFNSITKGEQNNDQRRADGTSTEIPRGIRTKGSEVARGRTRNDDARRNNLESHDTRGERGGKEEDTRRRGEILTKDKLREVSRLNRTRDTKNPKSLEQRGLFDNHGNTQQLNREAKRDIRQLRNGDTQSLDVLLGRDDGRLRDNGLLPHKYQQTEELRTRDLRERGSRNSKESRIYQHGYNGNERDRLLQIRPTSDREIPQSISKGLERESLHIHGEYGVNNTLDFKAQGDPHIGSPKSRFTKNIEAIKLLIEIEKQNRVATLEEQK</sequence>
<dbReference type="OrthoDB" id="18878at2"/>
<reference evidence="2 3" key="1">
    <citation type="submission" date="2018-04" db="EMBL/GenBank/DDBJ databases">
        <title>Novel Campyloabacter and Helicobacter Species and Strains.</title>
        <authorList>
            <person name="Mannion A.J."/>
            <person name="Shen Z."/>
            <person name="Fox J.G."/>
        </authorList>
    </citation>
    <scope>NUCLEOTIDE SEQUENCE [LARGE SCALE GENOMIC DNA]</scope>
    <source>
        <strain evidence="2 3">MIT 17-337</strain>
    </source>
</reference>
<gene>
    <name evidence="2" type="ORF">CQA53_09490</name>
</gene>
<feature type="compositionally biased region" description="Basic and acidic residues" evidence="1">
    <location>
        <begin position="56"/>
        <end position="127"/>
    </location>
</feature>
<comment type="caution">
    <text evidence="2">The sequence shown here is derived from an EMBL/GenBank/DDBJ whole genome shotgun (WGS) entry which is preliminary data.</text>
</comment>
<proteinExistence type="predicted"/>
<dbReference type="RefSeq" id="WP_115543762.1">
    <property type="nucleotide sequence ID" value="NZ_NXLQ01000035.1"/>
</dbReference>
<evidence type="ECO:0000313" key="3">
    <source>
        <dbReference type="Proteomes" id="UP000256379"/>
    </source>
</evidence>
<protein>
    <submittedName>
        <fullName evidence="2">Uncharacterized protein</fullName>
    </submittedName>
</protein>
<dbReference type="AlphaFoldDB" id="A0A3D8IAE5"/>
<feature type="region of interest" description="Disordered" evidence="1">
    <location>
        <begin position="27"/>
        <end position="138"/>
    </location>
</feature>
<keyword evidence="3" id="KW-1185">Reference proteome</keyword>
<name>A0A3D8IAE5_9HELI</name>